<evidence type="ECO:0008006" key="3">
    <source>
        <dbReference type="Google" id="ProtNLM"/>
    </source>
</evidence>
<dbReference type="Gene3D" id="2.40.50.140">
    <property type="entry name" value="Nucleic acid-binding proteins"/>
    <property type="match status" value="1"/>
</dbReference>
<sequence>MTGKFFVGLKLICGFFYHSHPVNKVELVATIVGIVKHEQRIIFTLDDASARIECINFGNDGEDYTNKPEFDLGTIVKELFRWLEIIKLQKGVYSKPFVLPNHAAIDNVNYTEYQCPQPTYDQIAKMYYLAAEILVIEGFLKAHTKGVIYSVDSKS</sequence>
<protein>
    <recommendedName>
        <fullName evidence="3">OB domain-containing protein</fullName>
    </recommendedName>
</protein>
<reference evidence="1 2" key="1">
    <citation type="submission" date="2018-06" db="EMBL/GenBank/DDBJ databases">
        <title>Comparative genomics reveals the genomic features of Rhizophagus irregularis, R. cerebriforme, R. diaphanum and Gigaspora rosea, and their symbiotic lifestyle signature.</title>
        <authorList>
            <person name="Morin E."/>
            <person name="San Clemente H."/>
            <person name="Chen E.C.H."/>
            <person name="De La Providencia I."/>
            <person name="Hainaut M."/>
            <person name="Kuo A."/>
            <person name="Kohler A."/>
            <person name="Murat C."/>
            <person name="Tang N."/>
            <person name="Roy S."/>
            <person name="Loubradou J."/>
            <person name="Henrissat B."/>
            <person name="Grigoriev I.V."/>
            <person name="Corradi N."/>
            <person name="Roux C."/>
            <person name="Martin F.M."/>
        </authorList>
    </citation>
    <scope>NUCLEOTIDE SEQUENCE [LARGE SCALE GENOMIC DNA]</scope>
    <source>
        <strain evidence="1 2">DAOM 194757</strain>
    </source>
</reference>
<dbReference type="InterPro" id="IPR012340">
    <property type="entry name" value="NA-bd_OB-fold"/>
</dbReference>
<evidence type="ECO:0000313" key="2">
    <source>
        <dbReference type="Proteomes" id="UP000266673"/>
    </source>
</evidence>
<dbReference type="SUPFAM" id="SSF50249">
    <property type="entry name" value="Nucleic acid-binding proteins"/>
    <property type="match status" value="1"/>
</dbReference>
<comment type="caution">
    <text evidence="1">The sequence shown here is derived from an EMBL/GenBank/DDBJ whole genome shotgun (WGS) entry which is preliminary data.</text>
</comment>
<accession>A0A397VA75</accession>
<keyword evidence="2" id="KW-1185">Reference proteome</keyword>
<organism evidence="1 2">
    <name type="scientific">Gigaspora rosea</name>
    <dbReference type="NCBI Taxonomy" id="44941"/>
    <lineage>
        <taxon>Eukaryota</taxon>
        <taxon>Fungi</taxon>
        <taxon>Fungi incertae sedis</taxon>
        <taxon>Mucoromycota</taxon>
        <taxon>Glomeromycotina</taxon>
        <taxon>Glomeromycetes</taxon>
        <taxon>Diversisporales</taxon>
        <taxon>Gigasporaceae</taxon>
        <taxon>Gigaspora</taxon>
    </lineage>
</organism>
<dbReference type="Proteomes" id="UP000266673">
    <property type="component" value="Unassembled WGS sequence"/>
</dbReference>
<proteinExistence type="predicted"/>
<gene>
    <name evidence="1" type="ORF">C2G38_2142040</name>
</gene>
<name>A0A397VA75_9GLOM</name>
<dbReference type="AlphaFoldDB" id="A0A397VA75"/>
<dbReference type="OrthoDB" id="77828at2759"/>
<dbReference type="EMBL" id="QKWP01000531">
    <property type="protein sequence ID" value="RIB18578.1"/>
    <property type="molecule type" value="Genomic_DNA"/>
</dbReference>
<evidence type="ECO:0000313" key="1">
    <source>
        <dbReference type="EMBL" id="RIB18578.1"/>
    </source>
</evidence>